<protein>
    <recommendedName>
        <fullName evidence="3">YARHG domain-containing protein</fullName>
    </recommendedName>
</protein>
<comment type="caution">
    <text evidence="1">The sequence shown here is derived from an EMBL/GenBank/DDBJ whole genome shotgun (WGS) entry which is preliminary data.</text>
</comment>
<evidence type="ECO:0000313" key="1">
    <source>
        <dbReference type="EMBL" id="MET3731154.1"/>
    </source>
</evidence>
<dbReference type="EMBL" id="JBEPMO010000003">
    <property type="protein sequence ID" value="MET3731154.1"/>
    <property type="molecule type" value="Genomic_DNA"/>
</dbReference>
<reference evidence="1 2" key="1">
    <citation type="submission" date="2024-06" db="EMBL/GenBank/DDBJ databases">
        <title>Genomic Encyclopedia of Type Strains, Phase IV (KMG-IV): sequencing the most valuable type-strain genomes for metagenomic binning, comparative biology and taxonomic classification.</title>
        <authorList>
            <person name="Goeker M."/>
        </authorList>
    </citation>
    <scope>NUCLEOTIDE SEQUENCE [LARGE SCALE GENOMIC DNA]</scope>
    <source>
        <strain evidence="1 2">DSM 29388</strain>
    </source>
</reference>
<dbReference type="RefSeq" id="WP_354507152.1">
    <property type="nucleotide sequence ID" value="NZ_JBEPMO010000003.1"/>
</dbReference>
<organism evidence="1 2">
    <name type="scientific">Moheibacter stercoris</name>
    <dbReference type="NCBI Taxonomy" id="1628251"/>
    <lineage>
        <taxon>Bacteria</taxon>
        <taxon>Pseudomonadati</taxon>
        <taxon>Bacteroidota</taxon>
        <taxon>Flavobacteriia</taxon>
        <taxon>Flavobacteriales</taxon>
        <taxon>Weeksellaceae</taxon>
        <taxon>Moheibacter</taxon>
    </lineage>
</organism>
<evidence type="ECO:0000313" key="2">
    <source>
        <dbReference type="Proteomes" id="UP001549146"/>
    </source>
</evidence>
<accession>A0ABV2LSS2</accession>
<keyword evidence="2" id="KW-1185">Reference proteome</keyword>
<name>A0ABV2LSS2_9FLAO</name>
<gene>
    <name evidence="1" type="ORF">ABID46_000721</name>
</gene>
<dbReference type="Proteomes" id="UP001549146">
    <property type="component" value="Unassembled WGS sequence"/>
</dbReference>
<proteinExistence type="predicted"/>
<evidence type="ECO:0008006" key="3">
    <source>
        <dbReference type="Google" id="ProtNLM"/>
    </source>
</evidence>
<sequence>MKKINLIITFLLFSLVWGQSKLDMHYSLDYSFYSNDESMNEKPFVKHYIPQKFSESGKASLLFFETYDLSGAPGYLYFQEGKAIEIYSNNLNNNFKIKDRFSAYDFYSDPIDTLYHKVEFVKADIPSKKILERTCNNYYIKTINEGVESVDFMVCVEESSEIDNLRFLFPNQEGTKVKGLILQFAPFDLYETEGLHLKAIEKINSSIQFDFQKEYADYVAKRDSLRTAFETEIEKYDEDSFVDPVAVDDYTYELEYANQPGVCQYEGFFDLNFSTDKALDIASNYLNSLCSMSYYLKAGEEDTFKAFAIRDAKTATKNFRKEGLFTKADEKMFYNFIKAGFEKLQKSEYSVVEAAAKATEDAAWAAEDYDWAADLDAYLTPYVSEYAEMKPEGTDYAIDQLEEDSPLWKTMPTYCKKVDSIVPNFSNAELKLHAKNYAGQICDMYLGEFSPENVWYKGTLDAIRAEQKYFSTIKEKLNNNDTKLLDEFLNSLD</sequence>